<feature type="region of interest" description="Disordered" evidence="8">
    <location>
        <begin position="3192"/>
        <end position="3246"/>
    </location>
</feature>
<feature type="domain" description="Ig-like" evidence="9">
    <location>
        <begin position="1200"/>
        <end position="1289"/>
    </location>
</feature>
<dbReference type="InterPro" id="IPR013098">
    <property type="entry name" value="Ig_I-set"/>
</dbReference>
<dbReference type="PANTHER" id="PTHR45080:SF8">
    <property type="entry name" value="IG-LIKE DOMAIN-CONTAINING PROTEIN"/>
    <property type="match status" value="1"/>
</dbReference>
<feature type="compositionally biased region" description="Basic and acidic residues" evidence="8">
    <location>
        <begin position="2997"/>
        <end position="3014"/>
    </location>
</feature>
<feature type="compositionally biased region" description="Basic residues" evidence="8">
    <location>
        <begin position="3342"/>
        <end position="3351"/>
    </location>
</feature>
<dbReference type="SMART" id="SM00150">
    <property type="entry name" value="SPEC"/>
    <property type="match status" value="3"/>
</dbReference>
<dbReference type="InterPro" id="IPR003599">
    <property type="entry name" value="Ig_sub"/>
</dbReference>
<feature type="region of interest" description="Disordered" evidence="8">
    <location>
        <begin position="3277"/>
        <end position="3367"/>
    </location>
</feature>
<dbReference type="FunFam" id="2.60.40.10:FF:000107">
    <property type="entry name" value="Myosin, light chain kinase a"/>
    <property type="match status" value="4"/>
</dbReference>
<dbReference type="FunFam" id="2.60.40.10:FF:000425">
    <property type="entry name" value="Myosin light chain kinase"/>
    <property type="match status" value="2"/>
</dbReference>
<comment type="subcellular location">
    <subcellularLocation>
        <location evidence="1">Cytoplasm</location>
        <location evidence="1">Myofibril</location>
    </subcellularLocation>
</comment>
<dbReference type="PANTHER" id="PTHR45080">
    <property type="entry name" value="CONTACTIN 5"/>
    <property type="match status" value="1"/>
</dbReference>
<evidence type="ECO:0000256" key="6">
    <source>
        <dbReference type="ARBA" id="ARBA00023319"/>
    </source>
</evidence>
<accession>A0AA88LGN5</accession>
<dbReference type="InterPro" id="IPR058157">
    <property type="entry name" value="Spectrin_met"/>
</dbReference>
<feature type="domain" description="Ig-like" evidence="9">
    <location>
        <begin position="1608"/>
        <end position="1697"/>
    </location>
</feature>
<dbReference type="PROSITE" id="PS50835">
    <property type="entry name" value="IG_LIKE"/>
    <property type="match status" value="9"/>
</dbReference>
<evidence type="ECO:0000256" key="8">
    <source>
        <dbReference type="SAM" id="MobiDB-lite"/>
    </source>
</evidence>
<feature type="region of interest" description="Disordered" evidence="8">
    <location>
        <begin position="2179"/>
        <end position="2205"/>
    </location>
</feature>
<keyword evidence="11" id="KW-1185">Reference proteome</keyword>
<evidence type="ECO:0000313" key="10">
    <source>
        <dbReference type="EMBL" id="KAK2723686.1"/>
    </source>
</evidence>
<keyword evidence="5" id="KW-1015">Disulfide bond</keyword>
<feature type="region of interest" description="Disordered" evidence="8">
    <location>
        <begin position="3121"/>
        <end position="3149"/>
    </location>
</feature>
<feature type="compositionally biased region" description="Basic and acidic residues" evidence="8">
    <location>
        <begin position="3234"/>
        <end position="3246"/>
    </location>
</feature>
<dbReference type="GO" id="GO:0030016">
    <property type="term" value="C:myofibril"/>
    <property type="evidence" value="ECO:0007669"/>
    <property type="project" value="UniProtKB-SubCell"/>
</dbReference>
<feature type="region of interest" description="Disordered" evidence="8">
    <location>
        <begin position="3388"/>
        <end position="3407"/>
    </location>
</feature>
<dbReference type="CDD" id="cd00176">
    <property type="entry name" value="SPEC"/>
    <property type="match status" value="2"/>
</dbReference>
<evidence type="ECO:0000259" key="9">
    <source>
        <dbReference type="PROSITE" id="PS50835"/>
    </source>
</evidence>
<feature type="compositionally biased region" description="Basic and acidic residues" evidence="8">
    <location>
        <begin position="2299"/>
        <end position="2312"/>
    </location>
</feature>
<dbReference type="GO" id="GO:0008046">
    <property type="term" value="F:axon guidance receptor activity"/>
    <property type="evidence" value="ECO:0007669"/>
    <property type="project" value="TreeGrafter"/>
</dbReference>
<dbReference type="GO" id="GO:0040017">
    <property type="term" value="P:positive regulation of locomotion"/>
    <property type="evidence" value="ECO:0007669"/>
    <property type="project" value="UniProtKB-ARBA"/>
</dbReference>
<feature type="domain" description="Ig-like" evidence="9">
    <location>
        <begin position="1399"/>
        <end position="1488"/>
    </location>
</feature>
<keyword evidence="4" id="KW-0732">Signal</keyword>
<proteinExistence type="inferred from homology"/>
<feature type="compositionally biased region" description="Basic and acidic residues" evidence="8">
    <location>
        <begin position="3043"/>
        <end position="3052"/>
    </location>
</feature>
<dbReference type="Gene3D" id="2.60.40.10">
    <property type="entry name" value="Immunoglobulins"/>
    <property type="match status" value="9"/>
</dbReference>
<feature type="compositionally biased region" description="Polar residues" evidence="8">
    <location>
        <begin position="2345"/>
        <end position="2369"/>
    </location>
</feature>
<feature type="domain" description="Ig-like" evidence="9">
    <location>
        <begin position="3427"/>
        <end position="3515"/>
    </location>
</feature>
<feature type="region of interest" description="Disordered" evidence="8">
    <location>
        <begin position="2232"/>
        <end position="2284"/>
    </location>
</feature>
<comment type="similarity">
    <text evidence="2">Belongs to the protein kinase superfamily. CAMK Ser/Thr protein kinase family.</text>
</comment>
<organism evidence="10 11">
    <name type="scientific">Artemia franciscana</name>
    <name type="common">Brine shrimp</name>
    <name type="synonym">Artemia sanfranciscana</name>
    <dbReference type="NCBI Taxonomy" id="6661"/>
    <lineage>
        <taxon>Eukaryota</taxon>
        <taxon>Metazoa</taxon>
        <taxon>Ecdysozoa</taxon>
        <taxon>Arthropoda</taxon>
        <taxon>Crustacea</taxon>
        <taxon>Branchiopoda</taxon>
        <taxon>Anostraca</taxon>
        <taxon>Artemiidae</taxon>
        <taxon>Artemia</taxon>
    </lineage>
</organism>
<dbReference type="Pfam" id="PF07679">
    <property type="entry name" value="I-set"/>
    <property type="match status" value="9"/>
</dbReference>
<feature type="region of interest" description="Disordered" evidence="8">
    <location>
        <begin position="2708"/>
        <end position="2891"/>
    </location>
</feature>
<keyword evidence="6" id="KW-0393">Immunoglobulin domain</keyword>
<feature type="compositionally biased region" description="Low complexity" evidence="8">
    <location>
        <begin position="3398"/>
        <end position="3407"/>
    </location>
</feature>
<feature type="compositionally biased region" description="Basic and acidic residues" evidence="8">
    <location>
        <begin position="2258"/>
        <end position="2275"/>
    </location>
</feature>
<evidence type="ECO:0000313" key="11">
    <source>
        <dbReference type="Proteomes" id="UP001187531"/>
    </source>
</evidence>
<dbReference type="FunFam" id="2.60.40.10:FF:000080">
    <property type="entry name" value="Myosin light chain kinase, smooth muscle"/>
    <property type="match status" value="1"/>
</dbReference>
<dbReference type="InterPro" id="IPR003598">
    <property type="entry name" value="Ig_sub2"/>
</dbReference>
<feature type="region of interest" description="Disordered" evidence="8">
    <location>
        <begin position="1829"/>
        <end position="1852"/>
    </location>
</feature>
<sequence>MVNGNGSKMAAGDLQNGAAIPTTTLSTIAVKSGNNRIVIGLLESGNYATFRIVEMKPELTSLGDTVEHASQMSEDHNIATAKLQSKHSPVEEMLRQADTMLAGQKPKPEVYNAMAASLEQAWRALNDQLEIRRTILERNVAFHSRATVLRENISQLEKEAKFELPSIRDVETVRVFLGRLQNIRRSCLEASIQALKEGHLLLDTLKELRKLGSIDSRPDFMAGQVNTAISKVESWMEGLHDYRLNVEILWKKKRSLLEQISAICVVKKELESLEKSLTEKRKVLLEKNSLGESQTSAEFLSLEHQKLEPVLKELRDSLVKVTKTAEKLPQSSSAETTDVKNLAYHLLDKCAETQESFENRSDLLALAVRFFQTAQTTVTKLDQLDVQLSTGTFPRGSAGLARLHSQVMRAAEEATAPALHYGYDLLEKTRQTAMGSQGIQNKIEEIEKRSMDINVLCTAHKEEAIRNLEKIQNAYDQIDEIYNWLINVADELIRTHCDLGVNPSTAGEFLELHKQMLNDVRAKGQEMETILLQLPEIYEFSDDPHLSNLKIRFENLKDTWQRIKTALEARTDFSFIYHRFHTLALTLKNDIDDIESNPDLEANDPNLQKAKQLFMQLDDTGKQFMADCLKCDDPFLDSPKASLCAEALLEHLEKRLNDVDKAIQDRNSRKANEQKLQDRWSKISLDVKNIGAKITEILNHVFPVITSEFTTSMIVTKLEEKSMKFSREVGALAEEIKIRANALESFAETDDNIKDLYEKLSNYNSELSRFSFEISTLLQMTTKYYRSLVQVDQTIESLEHQYYTTVLPASVSEVELIIRDHVANYNLIANLISKIKQECDTLIDQYRNVSYETRHDVEILMHSLDQRSRHWEAVWQDRNWRLTQHRQHCQFNSDLMSVQNQIDDMLRQIEGIKNAGRYASSLTMCKANSDSFSQFEKSMDAIEPKIHNFVSTAEKIVNSESEKSRKEPVESGLNAVTTKWSTLRTSVGETKNIIELKATYFTLVEEVEEWFTHGSKLLVNLARRSTLCKSKTDADSLIQEVDKFINDGRRHQEERIKKISEISIQLKAPASASHSEKVFHESREIFESFTSITKELVVLSKNLETAEEERKQAKATESLFRDSLAAAHAEAEAARAAARAAEQARIVAEGIAQSMKNKPRVTVETTQTETESRCDFGSQVSNMTSRRIRLSDVSIQSDEPPVFVETLHDENVIEGQKITLLCKVSGRPRPEVTWYKDGISIENNPDYQTSCIDNVCCLYIEETFAEDTALFTCRAVSFAGFAETSAKLTVKEVQEKEEPIAPDFSVPLTDIHTREGDSITFHCVATGNPAPSVSWFKNGKCIDEKPEYTISNDNNQHTLKIEEIFLEDHGQFICQAINYAGEAETKAMLKVESILPSEPAKVISPLSNVMARAGRKLRLEAKISGKPQPDILWMHNGRPVKETRELKTSFDGEICVLTITEAYPKDAGTYTISAKNIGGEALSSSIVTVKGRLPAENSDTEIGLSDIEPLRPSIKVPLKDIESFNGRKIKMECVISGQPDPEINWFKNDLIIPDSTDYQQIFQGNKVCLIIRQLQLEDTGKYKVIAINSAGEASSECKLTVQEELKPPKFEKKINNISAKINSNVRFDAVVTGTPEPDVTWLRNDMPLYRTEDVLIFNYPNGYHVLELPCIKEEHQGEYTLKATNKAGEAKSIAELALIPPTPPVLKPEDEISLPPQFEKIFSDTRVHKGTPIAFQCITSGIPEPNVKWLFKDRPAEEYPEVSVSKDKDKHTFAILTAELTHSGKIVCVAENESGVATCSATLTVHEPPVMYHSATSIKHVLRQKNEVTNEHKEEKKDQDMNEQKEEVEPAKVSVKERATLFSSSSSTKIAETTQVKFIKVQQKQIPPKFALPLTNCLVDEGARVTMEAVVEGHPLPHISWKFNDNDLLNSDHIKMSVDVNRARLSFLEVLPKDVGMYSCIASNKSGRAVSTAELAIRKPLFPPVIGRRLQAKTVKEGERIHLEIEVTGTPRPQVTWFKDEELINDARAVKKSEGACFSLTIPKGSVFDSGHYKARAENEAGISVSSADILVHRSGQEIITTENLESKFETKMEKREQSVSDFLQRASFDINQQLLGKLTTQDANSRISVTKEEKNTTIKNDIESKNIELGERNSMKSKRIKHEPVSLKAKKLDEFSKSLSPTTVPGGVRLLPTPTEEKTKPKYTEEKVEVETVVSKTEAINFKVDSLEKLEPFPFQPEPPRPRPPVGPPLRKPSKFVKGESKESDYESDLDSRLSVKWVPPGSDTECELAYQKVKLNVKDKKKGLQGDRQKSPTPPTEFDVPPLIEGPPRPKINILETVSAIRQASSREGSIAPNQSRPETPLSTRSMENIGDERKLMQSPRPKIEALEMEKKWVPKKQTTDVVIVKQPIVHTTEMIQSMSPLPSHEALLMEKQWGKKMGGTNIVWPPVNEDDKPFERSANITRNVKHHEHILTSSSRKEFSTSKTVTEHKQFAATNEIARRQEVSSTDSSFDLNSAFKEGYLVGLKASDNKVSVIRADVSESATAKLRHDLPQTVAEPAPAESTGIHIREKEEPQMEMNLDHFSGLSKMKALWEAKVQQEGQIQEIRTSVHQQLVSNEPIKKDGVLSTTLPEISPQKTPSIDSEDFGFQHEVPSFHAKVTHTQPLILEPFPFLPDPIKPKKETKKVPPPVKPKKFIKGEFRESDYESDYDGKIRPKWAPSDSDTEDLMYRPIRPHLENRKKVHVQKEKEAIPPTEFEVPLEPTGVYRPSINIKERIHPEGQEADIQEVPLNISHIRSQESNILPESRDPASQYGFNVPPSQKFKKAAPPPAPADTQEALLNTSHSPSQESNILLESRDPAPQDRSPTPSSQKFKKAAPPPAPQIFLENLPTLGVETAQKMKMRETTANSLRFVSVEQTTRVIKLDKGSDKTKRNSARNSLELSQKIMDPDSDGEGERKRKQRQEEIILEPFPFTPDPPRPRAPKGNLPPVPKKFLKGESRESDYESDIEHLRFRPKWTPAGSDTEDPTYRKVTIPPVSADLQKKLERVEQRSPTPPTVFDKPPVFDGPPRPVITDEDVKNLKDLLLKEGYSQASSNAFIESVTSGKIPIKVSYINAPGNRPIFKAPPPPPQEELTPGDPPEFGYASGQPLDARKAFVANQFDNMSEAFRGRIKTFSNQITGDIKAASKAPLIPSSSSGHRETQKQVQFSDIPNVKILGASSDTTEDSNEPQAYREESRVSEFGSKHIDPDSGLIYFKYDFGYEFGIVMPGESQKVQKIQSSEREGDIPVPVIHEKSPRRETPSPRRSPKQSPPSKRASRQKSPSESEASDIEKPKIPSFKPRKITHAKPAKWEPMSESEISEIESTIDRRAPSKYYRERRQLFNRSEHDAGREESFSPLSVSPSVSPYPIGPESLRSTLCDPEHPPIILTPLQDFDSLIGRSVSFSCTATGYLLTFEWFKDGNAIIPSKDYIISSIQGLSQLHIPEVFPEDTGSYTCTVSNPYGSVSTTAILCVHGDKL</sequence>
<feature type="domain" description="Ig-like" evidence="9">
    <location>
        <begin position="1888"/>
        <end position="1976"/>
    </location>
</feature>
<dbReference type="Pfam" id="PF25101">
    <property type="entry name" value="Spectrin_7"/>
    <property type="match status" value="1"/>
</dbReference>
<evidence type="ECO:0000256" key="5">
    <source>
        <dbReference type="ARBA" id="ARBA00023157"/>
    </source>
</evidence>
<dbReference type="EMBL" id="JAVRJZ010000004">
    <property type="protein sequence ID" value="KAK2723686.1"/>
    <property type="molecule type" value="Genomic_DNA"/>
</dbReference>
<feature type="compositionally biased region" description="Basic and acidic residues" evidence="8">
    <location>
        <begin position="2956"/>
        <end position="2967"/>
    </location>
</feature>
<dbReference type="InterPro" id="IPR050958">
    <property type="entry name" value="Cell_Adh-Cytoskel_Orgn"/>
</dbReference>
<feature type="domain" description="Ig-like" evidence="9">
    <location>
        <begin position="1983"/>
        <end position="2066"/>
    </location>
</feature>
<dbReference type="GO" id="GO:0007156">
    <property type="term" value="P:homophilic cell adhesion via plasma membrane adhesion molecules"/>
    <property type="evidence" value="ECO:0007669"/>
    <property type="project" value="TreeGrafter"/>
</dbReference>
<name>A0AA88LGN5_ARTSF</name>
<evidence type="ECO:0000256" key="1">
    <source>
        <dbReference type="ARBA" id="ARBA00004657"/>
    </source>
</evidence>
<keyword evidence="3" id="KW-0963">Cytoplasm</keyword>
<dbReference type="Proteomes" id="UP001187531">
    <property type="component" value="Unassembled WGS sequence"/>
</dbReference>
<feature type="coiled-coil region" evidence="7">
    <location>
        <begin position="1089"/>
        <end position="1144"/>
    </location>
</feature>
<feature type="domain" description="Ig-like" evidence="9">
    <location>
        <begin position="1512"/>
        <end position="1600"/>
    </location>
</feature>
<dbReference type="GO" id="GO:0030424">
    <property type="term" value="C:axon"/>
    <property type="evidence" value="ECO:0007669"/>
    <property type="project" value="TreeGrafter"/>
</dbReference>
<dbReference type="InterPro" id="IPR013783">
    <property type="entry name" value="Ig-like_fold"/>
</dbReference>
<evidence type="ECO:0000256" key="2">
    <source>
        <dbReference type="ARBA" id="ARBA00006692"/>
    </source>
</evidence>
<feature type="compositionally biased region" description="Basic and acidic residues" evidence="8">
    <location>
        <begin position="2373"/>
        <end position="2383"/>
    </location>
</feature>
<dbReference type="FunFam" id="2.60.40.10:FF:000612">
    <property type="entry name" value="palladin isoform X1"/>
    <property type="match status" value="1"/>
</dbReference>
<feature type="region of interest" description="Disordered" evidence="8">
    <location>
        <begin position="2299"/>
        <end position="2332"/>
    </location>
</feature>
<feature type="compositionally biased region" description="Basic and acidic residues" evidence="8">
    <location>
        <begin position="2924"/>
        <end position="2934"/>
    </location>
</feature>
<evidence type="ECO:0000256" key="3">
    <source>
        <dbReference type="ARBA" id="ARBA00022490"/>
    </source>
</evidence>
<keyword evidence="7" id="KW-0175">Coiled coil</keyword>
<dbReference type="CDD" id="cd00096">
    <property type="entry name" value="Ig"/>
    <property type="match status" value="1"/>
</dbReference>
<dbReference type="GO" id="GO:0043025">
    <property type="term" value="C:neuronal cell body"/>
    <property type="evidence" value="ECO:0007669"/>
    <property type="project" value="TreeGrafter"/>
</dbReference>
<evidence type="ECO:0000256" key="4">
    <source>
        <dbReference type="ARBA" id="ARBA00022729"/>
    </source>
</evidence>
<feature type="compositionally biased region" description="Polar residues" evidence="8">
    <location>
        <begin position="2796"/>
        <end position="2805"/>
    </location>
</feature>
<dbReference type="SMART" id="SM00408">
    <property type="entry name" value="IGc2"/>
    <property type="match status" value="9"/>
</dbReference>
<feature type="domain" description="Ig-like" evidence="9">
    <location>
        <begin position="1302"/>
        <end position="1392"/>
    </location>
</feature>
<dbReference type="SMART" id="SM00409">
    <property type="entry name" value="IG"/>
    <property type="match status" value="9"/>
</dbReference>
<reference evidence="10" key="1">
    <citation type="submission" date="2023-07" db="EMBL/GenBank/DDBJ databases">
        <title>Chromosome-level genome assembly of Artemia franciscana.</title>
        <authorList>
            <person name="Jo E."/>
        </authorList>
    </citation>
    <scope>NUCLEOTIDE SEQUENCE</scope>
    <source>
        <tissue evidence="10">Whole body</tissue>
    </source>
</reference>
<dbReference type="SUPFAM" id="SSF48726">
    <property type="entry name" value="Immunoglobulin"/>
    <property type="match status" value="9"/>
</dbReference>
<dbReference type="GO" id="GO:0045989">
    <property type="term" value="P:positive regulation of striated muscle contraction"/>
    <property type="evidence" value="ECO:0007669"/>
    <property type="project" value="UniProtKB-ARBA"/>
</dbReference>
<feature type="region of interest" description="Disordered" evidence="8">
    <location>
        <begin position="2918"/>
        <end position="3076"/>
    </location>
</feature>
<dbReference type="FunFam" id="2.60.40.10:FF:000032">
    <property type="entry name" value="palladin isoform X1"/>
    <property type="match status" value="1"/>
</dbReference>
<dbReference type="InterPro" id="IPR036179">
    <property type="entry name" value="Ig-like_dom_sf"/>
</dbReference>
<feature type="compositionally biased region" description="Pro residues" evidence="8">
    <location>
        <begin position="2235"/>
        <end position="2252"/>
    </location>
</feature>
<feature type="region of interest" description="Disordered" evidence="8">
    <location>
        <begin position="2345"/>
        <end position="2383"/>
    </location>
</feature>
<comment type="caution">
    <text evidence="10">The sequence shown here is derived from an EMBL/GenBank/DDBJ whole genome shotgun (WGS) entry which is preliminary data.</text>
</comment>
<dbReference type="InterPro" id="IPR007110">
    <property type="entry name" value="Ig-like_dom"/>
</dbReference>
<dbReference type="GO" id="GO:0005886">
    <property type="term" value="C:plasma membrane"/>
    <property type="evidence" value="ECO:0007669"/>
    <property type="project" value="TreeGrafter"/>
</dbReference>
<evidence type="ECO:0000256" key="7">
    <source>
        <dbReference type="SAM" id="Coils"/>
    </source>
</evidence>
<dbReference type="GO" id="GO:0060298">
    <property type="term" value="P:positive regulation of sarcomere organization"/>
    <property type="evidence" value="ECO:0007669"/>
    <property type="project" value="UniProtKB-ARBA"/>
</dbReference>
<dbReference type="SUPFAM" id="SSF46966">
    <property type="entry name" value="Spectrin repeat"/>
    <property type="match status" value="4"/>
</dbReference>
<gene>
    <name evidence="10" type="ORF">QYM36_002130</name>
</gene>
<feature type="compositionally biased region" description="Basic and acidic residues" evidence="8">
    <location>
        <begin position="3282"/>
        <end position="3305"/>
    </location>
</feature>
<feature type="compositionally biased region" description="Basic and acidic residues" evidence="8">
    <location>
        <begin position="2196"/>
        <end position="2205"/>
    </location>
</feature>
<dbReference type="InterPro" id="IPR018159">
    <property type="entry name" value="Spectrin/alpha-actinin"/>
</dbReference>
<feature type="compositionally biased region" description="Basic and acidic residues" evidence="8">
    <location>
        <begin position="3388"/>
        <end position="3397"/>
    </location>
</feature>
<dbReference type="GO" id="GO:0050808">
    <property type="term" value="P:synapse organization"/>
    <property type="evidence" value="ECO:0007669"/>
    <property type="project" value="TreeGrafter"/>
</dbReference>
<feature type="domain" description="Ig-like" evidence="9">
    <location>
        <begin position="1716"/>
        <end position="1804"/>
    </location>
</feature>
<feature type="compositionally biased region" description="Basic and acidic residues" evidence="8">
    <location>
        <begin position="2736"/>
        <end position="2752"/>
    </location>
</feature>
<feature type="compositionally biased region" description="Polar residues" evidence="8">
    <location>
        <begin position="2840"/>
        <end position="2855"/>
    </location>
</feature>
<dbReference type="Gene3D" id="1.20.58.60">
    <property type="match status" value="4"/>
</dbReference>
<protein>
    <recommendedName>
        <fullName evidence="9">Ig-like domain-containing protein</fullName>
    </recommendedName>
</protein>